<reference evidence="7" key="1">
    <citation type="submission" date="2022-06" db="EMBL/GenBank/DDBJ databases">
        <title>Dynamics of rice microbiomes reveals core vertical transmitted seed endophytes.</title>
        <authorList>
            <person name="Liao K."/>
            <person name="Zhang X."/>
        </authorList>
    </citation>
    <scope>NUCLEOTIDE SEQUENCE</scope>
    <source>
        <strain evidence="7">JT1-17</strain>
    </source>
</reference>
<keyword evidence="3" id="KW-0233">DNA recombination</keyword>
<evidence type="ECO:0000313" key="7">
    <source>
        <dbReference type="EMBL" id="MCW0344925.1"/>
    </source>
</evidence>
<evidence type="ECO:0000256" key="2">
    <source>
        <dbReference type="ARBA" id="ARBA00023125"/>
    </source>
</evidence>
<organism evidence="7 8">
    <name type="scientific">Pantoea ananas</name>
    <name type="common">Erwinia uredovora</name>
    <dbReference type="NCBI Taxonomy" id="553"/>
    <lineage>
        <taxon>Bacteria</taxon>
        <taxon>Pseudomonadati</taxon>
        <taxon>Pseudomonadota</taxon>
        <taxon>Gammaproteobacteria</taxon>
        <taxon>Enterobacterales</taxon>
        <taxon>Erwiniaceae</taxon>
        <taxon>Pantoea</taxon>
    </lineage>
</organism>
<dbReference type="InterPro" id="IPR010998">
    <property type="entry name" value="Integrase_recombinase_N"/>
</dbReference>
<dbReference type="PROSITE" id="PS51898">
    <property type="entry name" value="TYR_RECOMBINASE"/>
    <property type="match status" value="1"/>
</dbReference>
<dbReference type="InterPro" id="IPR022000">
    <property type="entry name" value="Min27-like_integrase_DNA_bind"/>
</dbReference>
<name>A0AAJ1FU98_PANAN</name>
<evidence type="ECO:0000313" key="8">
    <source>
        <dbReference type="Proteomes" id="UP001208888"/>
    </source>
</evidence>
<proteinExistence type="predicted"/>
<dbReference type="GO" id="GO:0003677">
    <property type="term" value="F:DNA binding"/>
    <property type="evidence" value="ECO:0007669"/>
    <property type="project" value="UniProtKB-UniRule"/>
</dbReference>
<dbReference type="RefSeq" id="WP_264272031.1">
    <property type="nucleotide sequence ID" value="NZ_JANFVX010000011.1"/>
</dbReference>
<keyword evidence="2 4" id="KW-0238">DNA-binding</keyword>
<dbReference type="InterPro" id="IPR011010">
    <property type="entry name" value="DNA_brk_join_enz"/>
</dbReference>
<dbReference type="PROSITE" id="PS51900">
    <property type="entry name" value="CB"/>
    <property type="match status" value="1"/>
</dbReference>
<dbReference type="Pfam" id="PF12167">
    <property type="entry name" value="Arm-DNA-bind_2"/>
    <property type="match status" value="1"/>
</dbReference>
<dbReference type="PANTHER" id="PTHR30349:SF36">
    <property type="entry name" value="PROPHAGE INTEGRASE INTR-RELATED"/>
    <property type="match status" value="1"/>
</dbReference>
<feature type="domain" description="Tyr recombinase" evidence="5">
    <location>
        <begin position="199"/>
        <end position="387"/>
    </location>
</feature>
<dbReference type="Proteomes" id="UP001208888">
    <property type="component" value="Unassembled WGS sequence"/>
</dbReference>
<dbReference type="SUPFAM" id="SSF56349">
    <property type="entry name" value="DNA breaking-rejoining enzymes"/>
    <property type="match status" value="1"/>
</dbReference>
<protein>
    <submittedName>
        <fullName evidence="7">Defective protein IntQ</fullName>
    </submittedName>
</protein>
<evidence type="ECO:0000259" key="6">
    <source>
        <dbReference type="PROSITE" id="PS51900"/>
    </source>
</evidence>
<dbReference type="AlphaFoldDB" id="A0AAJ1FU98"/>
<comment type="caution">
    <text evidence="7">The sequence shown here is derived from an EMBL/GenBank/DDBJ whole genome shotgun (WGS) entry which is preliminary data.</text>
</comment>
<feature type="domain" description="Core-binding (CB)" evidence="6">
    <location>
        <begin position="91"/>
        <end position="169"/>
    </location>
</feature>
<evidence type="ECO:0000256" key="4">
    <source>
        <dbReference type="PROSITE-ProRule" id="PRU01248"/>
    </source>
</evidence>
<accession>A0AAJ1FU98</accession>
<dbReference type="GO" id="GO:0006310">
    <property type="term" value="P:DNA recombination"/>
    <property type="evidence" value="ECO:0007669"/>
    <property type="project" value="UniProtKB-KW"/>
</dbReference>
<dbReference type="GO" id="GO:0015074">
    <property type="term" value="P:DNA integration"/>
    <property type="evidence" value="ECO:0007669"/>
    <property type="project" value="UniProtKB-KW"/>
</dbReference>
<evidence type="ECO:0000256" key="3">
    <source>
        <dbReference type="ARBA" id="ARBA00023172"/>
    </source>
</evidence>
<dbReference type="Pfam" id="PF00589">
    <property type="entry name" value="Phage_integrase"/>
    <property type="match status" value="1"/>
</dbReference>
<evidence type="ECO:0000259" key="5">
    <source>
        <dbReference type="PROSITE" id="PS51898"/>
    </source>
</evidence>
<keyword evidence="1" id="KW-0229">DNA integration</keyword>
<evidence type="ECO:0000256" key="1">
    <source>
        <dbReference type="ARBA" id="ARBA00022908"/>
    </source>
</evidence>
<dbReference type="PANTHER" id="PTHR30349">
    <property type="entry name" value="PHAGE INTEGRASE-RELATED"/>
    <property type="match status" value="1"/>
</dbReference>
<dbReference type="Gene3D" id="1.10.150.130">
    <property type="match status" value="1"/>
</dbReference>
<sequence>MGKKEQGSALPRGVTVRRHQTGDTLQLTFTFKGVLCREPLSGLEVNPRNIKYADRLLGEIQNKISLGTFLYGDYFPKSRKLATFGEVKKTKTVREYLDEYITICTNRKLSPSTIDGYQKCITSLSALHALPVTELTAGAMKTWISNKNAKLKTIRNLLSFLRSALDEAVTDGLIELNPVSLVTASRYRPKQTSDDKDDYIVDPFTPQEAKAIFAACTYDQWRYLFQFAIHTGLRSSELCALRWQDIDLVHNTIHVQKASVVGVIKGTKTAAGTRKVELDEMALAALTGMRPYTFMRSEYVFEDPKTMEPWSGSAAIRKKAWMAALRRAQVRYRNPYQTRHTYATRHISIGVNLYWLSGQMGHKGPEMLFRHYGSYLKDYDGNTSKQPTQLAVVGGKQPGK</sequence>
<dbReference type="InterPro" id="IPR013762">
    <property type="entry name" value="Integrase-like_cat_sf"/>
</dbReference>
<gene>
    <name evidence="7" type="ORF">NB703_003018</name>
</gene>
<dbReference type="InterPro" id="IPR044068">
    <property type="entry name" value="CB"/>
</dbReference>
<dbReference type="CDD" id="cd01189">
    <property type="entry name" value="INT_ICEBs1_C_like"/>
    <property type="match status" value="1"/>
</dbReference>
<dbReference type="InterPro" id="IPR002104">
    <property type="entry name" value="Integrase_catalytic"/>
</dbReference>
<dbReference type="Gene3D" id="1.10.443.10">
    <property type="entry name" value="Intergrase catalytic core"/>
    <property type="match status" value="1"/>
</dbReference>
<dbReference type="EMBL" id="JANFVX010000011">
    <property type="protein sequence ID" value="MCW0344925.1"/>
    <property type="molecule type" value="Genomic_DNA"/>
</dbReference>
<dbReference type="InterPro" id="IPR050090">
    <property type="entry name" value="Tyrosine_recombinase_XerCD"/>
</dbReference>